<evidence type="ECO:0000313" key="1">
    <source>
        <dbReference type="EMBL" id="PZQ15791.1"/>
    </source>
</evidence>
<dbReference type="EMBL" id="QFPN01000004">
    <property type="protein sequence ID" value="PZQ15791.1"/>
    <property type="molecule type" value="Genomic_DNA"/>
</dbReference>
<organism evidence="1 2">
    <name type="scientific">Ancylobacter novellus</name>
    <name type="common">Thiobacillus novellus</name>
    <dbReference type="NCBI Taxonomy" id="921"/>
    <lineage>
        <taxon>Bacteria</taxon>
        <taxon>Pseudomonadati</taxon>
        <taxon>Pseudomonadota</taxon>
        <taxon>Alphaproteobacteria</taxon>
        <taxon>Hyphomicrobiales</taxon>
        <taxon>Xanthobacteraceae</taxon>
        <taxon>Ancylobacter</taxon>
    </lineage>
</organism>
<evidence type="ECO:0000313" key="2">
    <source>
        <dbReference type="Proteomes" id="UP000249577"/>
    </source>
</evidence>
<accession>A0A2W5KFY2</accession>
<dbReference type="AlphaFoldDB" id="A0A2W5KFY2"/>
<sequence length="76" mass="8376">MIDLGSEEALVALLARLKDSDDPAFADQAIELYLSRFGADHAARRYALKRLSAALIEMSELGEDDLREASIRPRSA</sequence>
<dbReference type="Proteomes" id="UP000249577">
    <property type="component" value="Unassembled WGS sequence"/>
</dbReference>
<reference evidence="1 2" key="1">
    <citation type="submission" date="2017-08" db="EMBL/GenBank/DDBJ databases">
        <title>Infants hospitalized years apart are colonized by the same room-sourced microbial strains.</title>
        <authorList>
            <person name="Brooks B."/>
            <person name="Olm M.R."/>
            <person name="Firek B.A."/>
            <person name="Baker R."/>
            <person name="Thomas B.C."/>
            <person name="Morowitz M.J."/>
            <person name="Banfield J.F."/>
        </authorList>
    </citation>
    <scope>NUCLEOTIDE SEQUENCE [LARGE SCALE GENOMIC DNA]</scope>
    <source>
        <strain evidence="1">S2_005_003_R2_43</strain>
    </source>
</reference>
<name>A0A2W5KFY2_ANCNO</name>
<protein>
    <submittedName>
        <fullName evidence="1">Uncharacterized protein</fullName>
    </submittedName>
</protein>
<proteinExistence type="predicted"/>
<comment type="caution">
    <text evidence="1">The sequence shown here is derived from an EMBL/GenBank/DDBJ whole genome shotgun (WGS) entry which is preliminary data.</text>
</comment>
<gene>
    <name evidence="1" type="ORF">DI565_08080</name>
</gene>